<protein>
    <submittedName>
        <fullName evidence="4">CBS domain containing protein</fullName>
    </submittedName>
</protein>
<reference evidence="4" key="1">
    <citation type="submission" date="2009-01" db="EMBL/GenBank/DDBJ databases">
        <title>Complete sequence of Anaeromyxobacter dehalogenans 2CP-1.</title>
        <authorList>
            <consortium name="US DOE Joint Genome Institute"/>
            <person name="Lucas S."/>
            <person name="Copeland A."/>
            <person name="Lapidus A."/>
            <person name="Glavina del Rio T."/>
            <person name="Dalin E."/>
            <person name="Tice H."/>
            <person name="Bruce D."/>
            <person name="Goodwin L."/>
            <person name="Pitluck S."/>
            <person name="Saunders E."/>
            <person name="Brettin T."/>
            <person name="Detter J.C."/>
            <person name="Han C."/>
            <person name="Larimer F."/>
            <person name="Land M."/>
            <person name="Hauser L."/>
            <person name="Kyrpides N."/>
            <person name="Ovchinnikova G."/>
            <person name="Beliaev A.S."/>
            <person name="Richardson P."/>
        </authorList>
    </citation>
    <scope>NUCLEOTIDE SEQUENCE</scope>
    <source>
        <strain evidence="4">2CP-1</strain>
    </source>
</reference>
<proteinExistence type="predicted"/>
<dbReference type="HOGENOM" id="CLU_1802046_0_0_7"/>
<dbReference type="RefSeq" id="WP_012633752.1">
    <property type="nucleotide sequence ID" value="NC_011891.1"/>
</dbReference>
<dbReference type="InterPro" id="IPR046342">
    <property type="entry name" value="CBS_dom_sf"/>
</dbReference>
<evidence type="ECO:0000259" key="3">
    <source>
        <dbReference type="Pfam" id="PF00571"/>
    </source>
</evidence>
<evidence type="ECO:0000313" key="4">
    <source>
        <dbReference type="EMBL" id="ACL65970.1"/>
    </source>
</evidence>
<organism evidence="4 5">
    <name type="scientific">Anaeromyxobacter dehalogenans (strain ATCC BAA-258 / DSM 21875 / 2CP-1)</name>
    <dbReference type="NCBI Taxonomy" id="455488"/>
    <lineage>
        <taxon>Bacteria</taxon>
        <taxon>Pseudomonadati</taxon>
        <taxon>Myxococcota</taxon>
        <taxon>Myxococcia</taxon>
        <taxon>Myxococcales</taxon>
        <taxon>Cystobacterineae</taxon>
        <taxon>Anaeromyxobacteraceae</taxon>
        <taxon>Anaeromyxobacter</taxon>
    </lineage>
</organism>
<dbReference type="KEGG" id="acp:A2cp1_2633"/>
<keyword evidence="1" id="KW-0129">CBS domain</keyword>
<keyword evidence="5" id="KW-1185">Reference proteome</keyword>
<dbReference type="AlphaFoldDB" id="B8JDC1"/>
<evidence type="ECO:0000256" key="1">
    <source>
        <dbReference type="ARBA" id="ARBA00023122"/>
    </source>
</evidence>
<feature type="domain" description="CBS" evidence="3">
    <location>
        <begin position="5"/>
        <end position="56"/>
    </location>
</feature>
<dbReference type="InterPro" id="IPR000644">
    <property type="entry name" value="CBS_dom"/>
</dbReference>
<dbReference type="PANTHER" id="PTHR43080:SF2">
    <property type="entry name" value="CBS DOMAIN-CONTAINING PROTEIN"/>
    <property type="match status" value="1"/>
</dbReference>
<feature type="region of interest" description="Disordered" evidence="2">
    <location>
        <begin position="124"/>
        <end position="143"/>
    </location>
</feature>
<dbReference type="Proteomes" id="UP000007089">
    <property type="component" value="Chromosome"/>
</dbReference>
<feature type="domain" description="CBS" evidence="3">
    <location>
        <begin position="62"/>
        <end position="113"/>
    </location>
</feature>
<evidence type="ECO:0000313" key="5">
    <source>
        <dbReference type="Proteomes" id="UP000007089"/>
    </source>
</evidence>
<dbReference type="Pfam" id="PF00571">
    <property type="entry name" value="CBS"/>
    <property type="match status" value="2"/>
</dbReference>
<sequence length="143" mass="14840">MTLVCEAMNRAPMSVEADVTAARALAVVETTGAAHLLVMDHDDLIGILCACDLRAAGPDEQVSERMSVPVITIRPDATLEDAAVTLGDCGVGCLPVAVGGLVLGTIGEEELAAAGIQGRLPHRRCHPRAHGLEPPGPHLAHHH</sequence>
<gene>
    <name evidence="4" type="ordered locus">A2cp1_2633</name>
</gene>
<dbReference type="InterPro" id="IPR051257">
    <property type="entry name" value="Diverse_CBS-Domain"/>
</dbReference>
<dbReference type="SUPFAM" id="SSF54631">
    <property type="entry name" value="CBS-domain pair"/>
    <property type="match status" value="1"/>
</dbReference>
<dbReference type="Gene3D" id="3.10.580.10">
    <property type="entry name" value="CBS-domain"/>
    <property type="match status" value="1"/>
</dbReference>
<dbReference type="PANTHER" id="PTHR43080">
    <property type="entry name" value="CBS DOMAIN-CONTAINING PROTEIN CBSX3, MITOCHONDRIAL"/>
    <property type="match status" value="1"/>
</dbReference>
<accession>B8JDC1</accession>
<evidence type="ECO:0000256" key="2">
    <source>
        <dbReference type="SAM" id="MobiDB-lite"/>
    </source>
</evidence>
<dbReference type="EMBL" id="CP001359">
    <property type="protein sequence ID" value="ACL65970.1"/>
    <property type="molecule type" value="Genomic_DNA"/>
</dbReference>
<name>B8JDC1_ANAD2</name>